<evidence type="ECO:0000313" key="1">
    <source>
        <dbReference type="EMBL" id="GAH43743.1"/>
    </source>
</evidence>
<comment type="caution">
    <text evidence="1">The sequence shown here is derived from an EMBL/GenBank/DDBJ whole genome shotgun (WGS) entry which is preliminary data.</text>
</comment>
<proteinExistence type="predicted"/>
<protein>
    <submittedName>
        <fullName evidence="1">Uncharacterized protein</fullName>
    </submittedName>
</protein>
<name>X1HEL3_9ZZZZ</name>
<reference evidence="1" key="1">
    <citation type="journal article" date="2014" name="Front. Microbiol.">
        <title>High frequency of phylogenetically diverse reductive dehalogenase-homologous genes in deep subseafloor sedimentary metagenomes.</title>
        <authorList>
            <person name="Kawai M."/>
            <person name="Futagami T."/>
            <person name="Toyoda A."/>
            <person name="Takaki Y."/>
            <person name="Nishi S."/>
            <person name="Hori S."/>
            <person name="Arai W."/>
            <person name="Tsubouchi T."/>
            <person name="Morono Y."/>
            <person name="Uchiyama I."/>
            <person name="Ito T."/>
            <person name="Fujiyama A."/>
            <person name="Inagaki F."/>
            <person name="Takami H."/>
        </authorList>
    </citation>
    <scope>NUCLEOTIDE SEQUENCE</scope>
    <source>
        <strain evidence="1">Expedition CK06-06</strain>
    </source>
</reference>
<dbReference type="AlphaFoldDB" id="X1HEL3"/>
<organism evidence="1">
    <name type="scientific">marine sediment metagenome</name>
    <dbReference type="NCBI Taxonomy" id="412755"/>
    <lineage>
        <taxon>unclassified sequences</taxon>
        <taxon>metagenomes</taxon>
        <taxon>ecological metagenomes</taxon>
    </lineage>
</organism>
<dbReference type="EMBL" id="BARU01009972">
    <property type="protein sequence ID" value="GAH43743.1"/>
    <property type="molecule type" value="Genomic_DNA"/>
</dbReference>
<gene>
    <name evidence="1" type="ORF">S03H2_19127</name>
</gene>
<accession>X1HEL3</accession>
<sequence length="99" mass="11057">MAKITKMPGTAIVNGFKGTLDYYVHCGQVCVRSWPRSPGHDRAPAVEAQWPAFSWAASNWRELALPIKEAYNQLAVSTNLTGKDLFIKGYITPLYLELD</sequence>